<comment type="caution">
    <text evidence="1">The sequence shown here is derived from an EMBL/GenBank/DDBJ whole genome shotgun (WGS) entry which is preliminary data.</text>
</comment>
<dbReference type="AlphaFoldDB" id="A0A1F6UMP3"/>
<protein>
    <submittedName>
        <fullName evidence="1">Uncharacterized protein</fullName>
    </submittedName>
</protein>
<name>A0A1F6UMP3_9PROT</name>
<dbReference type="Proteomes" id="UP000177950">
    <property type="component" value="Unassembled WGS sequence"/>
</dbReference>
<gene>
    <name evidence="1" type="ORF">A2V58_03250</name>
</gene>
<accession>A0A1F6UMP3</accession>
<dbReference type="EMBL" id="MFSV01000059">
    <property type="protein sequence ID" value="OGI58680.1"/>
    <property type="molecule type" value="Genomic_DNA"/>
</dbReference>
<sequence length="78" mass="8918">MLSFIVSLVNNYETHHGVRPNLVYMNETHYSYLREELPGVRDHEDVTAILGVDIALNDETLRPHVATVKYGTEYILSS</sequence>
<evidence type="ECO:0000313" key="2">
    <source>
        <dbReference type="Proteomes" id="UP000177950"/>
    </source>
</evidence>
<proteinExistence type="predicted"/>
<reference evidence="1 2" key="1">
    <citation type="journal article" date="2016" name="Nat. Commun.">
        <title>Thousands of microbial genomes shed light on interconnected biogeochemical processes in an aquifer system.</title>
        <authorList>
            <person name="Anantharaman K."/>
            <person name="Brown C.T."/>
            <person name="Hug L.A."/>
            <person name="Sharon I."/>
            <person name="Castelle C.J."/>
            <person name="Probst A.J."/>
            <person name="Thomas B.C."/>
            <person name="Singh A."/>
            <person name="Wilkins M.J."/>
            <person name="Karaoz U."/>
            <person name="Brodie E.L."/>
            <person name="Williams K.H."/>
            <person name="Hubbard S.S."/>
            <person name="Banfield J.F."/>
        </authorList>
    </citation>
    <scope>NUCLEOTIDE SEQUENCE [LARGE SCALE GENOMIC DNA]</scope>
</reference>
<organism evidence="1 2">
    <name type="scientific">Candidatus Muproteobacteria bacterium RBG_19FT_COMBO_61_10</name>
    <dbReference type="NCBI Taxonomy" id="1817761"/>
    <lineage>
        <taxon>Bacteria</taxon>
        <taxon>Pseudomonadati</taxon>
        <taxon>Pseudomonadota</taxon>
        <taxon>Candidatus Muproteobacteria</taxon>
    </lineage>
</organism>
<evidence type="ECO:0000313" key="1">
    <source>
        <dbReference type="EMBL" id="OGI58680.1"/>
    </source>
</evidence>